<evidence type="ECO:0000313" key="3">
    <source>
        <dbReference type="Proteomes" id="UP000196205"/>
    </source>
</evidence>
<proteinExistence type="predicted"/>
<dbReference type="Proteomes" id="UP000196205">
    <property type="component" value="Chromosome"/>
</dbReference>
<dbReference type="OrthoDB" id="9770450at2"/>
<reference evidence="2 3" key="1">
    <citation type="submission" date="2017-05" db="EMBL/GenBank/DDBJ databases">
        <title>Genome sequence of Acetobacter pasteurianus subsp. pasteurianus strain SRCM101342.</title>
        <authorList>
            <person name="Cho S.H."/>
        </authorList>
    </citation>
    <scope>NUCLEOTIDE SEQUENCE [LARGE SCALE GENOMIC DNA]</scope>
    <source>
        <strain evidence="2 3">SRCM101342</strain>
    </source>
</reference>
<protein>
    <submittedName>
        <fullName evidence="2">Putative portal protein</fullName>
    </submittedName>
</protein>
<name>A0A1Y0Y8J0_ACEPA</name>
<dbReference type="Pfam" id="PF05136">
    <property type="entry name" value="Phage_portal_2"/>
    <property type="match status" value="1"/>
</dbReference>
<dbReference type="NCBIfam" id="TIGR01539">
    <property type="entry name" value="portal_lambda"/>
    <property type="match status" value="1"/>
</dbReference>
<dbReference type="InterPro" id="IPR006429">
    <property type="entry name" value="Phage_lambda_portal"/>
</dbReference>
<feature type="compositionally biased region" description="Basic and acidic residues" evidence="1">
    <location>
        <begin position="538"/>
        <end position="549"/>
    </location>
</feature>
<accession>A0A1Y0Y8J0</accession>
<dbReference type="EMBL" id="CP021509">
    <property type="protein sequence ID" value="ARW48734.1"/>
    <property type="molecule type" value="Genomic_DNA"/>
</dbReference>
<evidence type="ECO:0000313" key="2">
    <source>
        <dbReference type="EMBL" id="ARW48734.1"/>
    </source>
</evidence>
<feature type="region of interest" description="Disordered" evidence="1">
    <location>
        <begin position="525"/>
        <end position="549"/>
    </location>
</feature>
<evidence type="ECO:0000256" key="1">
    <source>
        <dbReference type="SAM" id="MobiDB-lite"/>
    </source>
</evidence>
<dbReference type="GO" id="GO:0005198">
    <property type="term" value="F:structural molecule activity"/>
    <property type="evidence" value="ECO:0007669"/>
    <property type="project" value="InterPro"/>
</dbReference>
<sequence length="549" mass="61359">MGLRDTFARLFSNGLGKKSPPSRRGFSALTGWPGLPYDAADIYGQRMQGWNPPLFSADTERSPWRNRIVSRVRDLVRNDGWASGAVTRVLDNAVGVTLRPISKPDYRFLAHITGNPAFDATWAHEFARAVDSNWRSWANDPLRFNDAERMLTFSQQMHLAFRHLIVDGDALAHIPWLEENIGLGRGRYGTAVQIIDPDRLSNPQNQFDLKNMRNGVEINDAGVPIAYHIRNAHECDWYSASEAVTWSRIPRETSWGRPQVVHFFEHHRGGQHTGGTGMLTPVLQRLKMLIKYDGAEMDSAILNAIFAAYIESPYDEGMTAEALEGGDETLGAYQEMRGVFHKQHNISMQGSRLPILFPGEKINTVTAARPASNFREFERATLNNIASGAGLAPMQLSNDWSDVNYSSARGALLEAWKTMKRRREEFSIGFASPVRLAWLEESMEADNLPLPAGAPSFLEARHAYARCRWLGPGRGWIDPVAERQGAILGMDGALSTLEDECAENEGRDWEENVAQRAIEMQAFKDRGLPLPEWSGGDPADKADKKPDAE</sequence>
<gene>
    <name evidence="2" type="ORF">S1001342_02435</name>
</gene>
<dbReference type="AlphaFoldDB" id="A0A1Y0Y8J0"/>
<organism evidence="2 3">
    <name type="scientific">Acetobacter pasteurianus subsp. pasteurianus</name>
    <dbReference type="NCBI Taxonomy" id="481145"/>
    <lineage>
        <taxon>Bacteria</taxon>
        <taxon>Pseudomonadati</taxon>
        <taxon>Pseudomonadota</taxon>
        <taxon>Alphaproteobacteria</taxon>
        <taxon>Acetobacterales</taxon>
        <taxon>Acetobacteraceae</taxon>
        <taxon>Acetobacter</taxon>
    </lineage>
</organism>
<dbReference type="GO" id="GO:0019068">
    <property type="term" value="P:virion assembly"/>
    <property type="evidence" value="ECO:0007669"/>
    <property type="project" value="InterPro"/>
</dbReference>